<comment type="subcellular location">
    <subcellularLocation>
        <location evidence="1">Secreted</location>
        <location evidence="1">Cell wall</location>
    </subcellularLocation>
</comment>
<evidence type="ECO:0000256" key="5">
    <source>
        <dbReference type="ARBA" id="ARBA00022801"/>
    </source>
</evidence>
<comment type="catalytic activity">
    <reaction evidence="7">
        <text>a 1,2-diacyl-sn-glycero-3-phosphocholine + H2O = phosphocholine + a 1,2-diacyl-sn-glycerol + H(+)</text>
        <dbReference type="Rhea" id="RHEA:10604"/>
        <dbReference type="ChEBI" id="CHEBI:15377"/>
        <dbReference type="ChEBI" id="CHEBI:15378"/>
        <dbReference type="ChEBI" id="CHEBI:17815"/>
        <dbReference type="ChEBI" id="CHEBI:57643"/>
        <dbReference type="ChEBI" id="CHEBI:295975"/>
        <dbReference type="EC" id="3.1.4.3"/>
    </reaction>
    <physiologicalReaction direction="left-to-right" evidence="7">
        <dbReference type="Rhea" id="RHEA:10605"/>
    </physiologicalReaction>
</comment>
<proteinExistence type="inferred from homology"/>
<dbReference type="InterPro" id="IPR006311">
    <property type="entry name" value="TAT_signal"/>
</dbReference>
<evidence type="ECO:0000256" key="3">
    <source>
        <dbReference type="ARBA" id="ARBA00012018"/>
    </source>
</evidence>
<evidence type="ECO:0000313" key="12">
    <source>
        <dbReference type="Proteomes" id="UP000734511"/>
    </source>
</evidence>
<keyword evidence="4" id="KW-0134">Cell wall</keyword>
<evidence type="ECO:0000259" key="10">
    <source>
        <dbReference type="Pfam" id="PF05506"/>
    </source>
</evidence>
<name>A0ABX0ZN98_9ACTN</name>
<evidence type="ECO:0000256" key="9">
    <source>
        <dbReference type="SAM" id="SignalP"/>
    </source>
</evidence>
<keyword evidence="9" id="KW-0732">Signal</keyword>
<reference evidence="11 12" key="1">
    <citation type="submission" date="2020-03" db="EMBL/GenBank/DDBJ databases">
        <title>WGS of actinomycetes isolated from Thailand.</title>
        <authorList>
            <person name="Thawai C."/>
        </authorList>
    </citation>
    <scope>NUCLEOTIDE SEQUENCE [LARGE SCALE GENOMIC DNA]</scope>
    <source>
        <strain evidence="11 12">PRB2-1</strain>
    </source>
</reference>
<evidence type="ECO:0000256" key="4">
    <source>
        <dbReference type="ARBA" id="ARBA00022512"/>
    </source>
</evidence>
<dbReference type="InterPro" id="IPR008475">
    <property type="entry name" value="PLipase_C_C"/>
</dbReference>
<evidence type="ECO:0000256" key="6">
    <source>
        <dbReference type="ARBA" id="ARBA00023026"/>
    </source>
</evidence>
<comment type="similarity">
    <text evidence="2">Belongs to the bacterial phospholipase C family.</text>
</comment>
<keyword evidence="4" id="KW-0964">Secreted</keyword>
<dbReference type="InterPro" id="IPR017767">
    <property type="entry name" value="PC-PLC"/>
</dbReference>
<evidence type="ECO:0000313" key="11">
    <source>
        <dbReference type="EMBL" id="NJP43304.1"/>
    </source>
</evidence>
<protein>
    <recommendedName>
        <fullName evidence="3">phospholipase C</fullName>
        <ecNumber evidence="3">3.1.4.3</ecNumber>
    </recommendedName>
</protein>
<keyword evidence="6" id="KW-0843">Virulence</keyword>
<feature type="region of interest" description="Disordered" evidence="8">
    <location>
        <begin position="31"/>
        <end position="50"/>
    </location>
</feature>
<feature type="chain" id="PRO_5046915021" description="phospholipase C" evidence="9">
    <location>
        <begin position="24"/>
        <end position="671"/>
    </location>
</feature>
<keyword evidence="5" id="KW-0378">Hydrolase</keyword>
<evidence type="ECO:0000256" key="2">
    <source>
        <dbReference type="ARBA" id="ARBA00009717"/>
    </source>
</evidence>
<dbReference type="EC" id="3.1.4.3" evidence="3"/>
<dbReference type="RefSeq" id="WP_167982173.1">
    <property type="nucleotide sequence ID" value="NZ_JAATEJ010000004.1"/>
</dbReference>
<dbReference type="Proteomes" id="UP000734511">
    <property type="component" value="Unassembled WGS sequence"/>
</dbReference>
<evidence type="ECO:0000256" key="7">
    <source>
        <dbReference type="ARBA" id="ARBA00048421"/>
    </source>
</evidence>
<dbReference type="CDD" id="cd16014">
    <property type="entry name" value="PLC"/>
    <property type="match status" value="1"/>
</dbReference>
<organism evidence="11 12">
    <name type="scientific">Actinacidiphila epipremni</name>
    <dbReference type="NCBI Taxonomy" id="2053013"/>
    <lineage>
        <taxon>Bacteria</taxon>
        <taxon>Bacillati</taxon>
        <taxon>Actinomycetota</taxon>
        <taxon>Actinomycetes</taxon>
        <taxon>Kitasatosporales</taxon>
        <taxon>Streptomycetaceae</taxon>
        <taxon>Actinacidiphila</taxon>
    </lineage>
</organism>
<feature type="domain" description="Bacterial phospholipase C C-terminal" evidence="10">
    <location>
        <begin position="599"/>
        <end position="666"/>
    </location>
</feature>
<gene>
    <name evidence="11" type="ORF">HCN08_07805</name>
</gene>
<dbReference type="PANTHER" id="PTHR31956">
    <property type="entry name" value="NON-SPECIFIC PHOSPHOLIPASE C4-RELATED"/>
    <property type="match status" value="1"/>
</dbReference>
<dbReference type="Gene3D" id="3.40.720.10">
    <property type="entry name" value="Alkaline Phosphatase, subunit A"/>
    <property type="match status" value="2"/>
</dbReference>
<dbReference type="PROSITE" id="PS51318">
    <property type="entry name" value="TAT"/>
    <property type="match status" value="1"/>
</dbReference>
<feature type="domain" description="Bacterial phospholipase C C-terminal" evidence="10">
    <location>
        <begin position="484"/>
        <end position="571"/>
    </location>
</feature>
<dbReference type="InterPro" id="IPR007312">
    <property type="entry name" value="Phosphoesterase"/>
</dbReference>
<dbReference type="Pfam" id="PF04185">
    <property type="entry name" value="Phosphoesterase"/>
    <property type="match status" value="1"/>
</dbReference>
<feature type="signal peptide" evidence="9">
    <location>
        <begin position="1"/>
        <end position="23"/>
    </location>
</feature>
<evidence type="ECO:0000256" key="1">
    <source>
        <dbReference type="ARBA" id="ARBA00004191"/>
    </source>
</evidence>
<dbReference type="InterPro" id="IPR017850">
    <property type="entry name" value="Alkaline_phosphatase_core_sf"/>
</dbReference>
<evidence type="ECO:0000256" key="8">
    <source>
        <dbReference type="SAM" id="MobiDB-lite"/>
    </source>
</evidence>
<comment type="caution">
    <text evidence="11">The sequence shown here is derived from an EMBL/GenBank/DDBJ whole genome shotgun (WGS) entry which is preliminary data.</text>
</comment>
<feature type="compositionally biased region" description="Low complexity" evidence="8">
    <location>
        <begin position="31"/>
        <end position="41"/>
    </location>
</feature>
<keyword evidence="12" id="KW-1185">Reference proteome</keyword>
<sequence>MTPISRRTFVGAAGAAAAAGATAAAGLPGVTPAAEASAPHHGSGHGSGHGSIGDVKHVVVLMQENRSFDHYLGALGGVRGFDDKQGVVFPNGNSVFQQPDPGRAEGYSLPFRFDTTAFKAQDFGGLDHGWSSGHQAVNNGAENGWVAAKGRYTMGYFTREDIPFQYAMADAFTVCDGYFTSLNGPTDPNRLYLWTGTPGPGTDGTTGPFTDNSIVTENPIGDWTTYAERLQQAGVSWRVYHNPDGSDNEHGDYDDNALSYFQQFAKAPKDSPLFVNAMTKHDLTAFDADCRNGTLPTVSWLVAPFNYCEHPSAGPDWGAWWVNEALQSLMANPEVWKSTVFLVMYDENDGFFDHVVPPYPEPGTKDEFVDGQPIGLGSRVPMWVCSPWSRGGWVNSQVFDHTSVLRFLERVTGVHEPNISAWRRAVCGDLTTCFDFSRPDFSIPKLPDTDELKARATAQHSLPSVQAPADGTQRMPAQEPGERPRRNLPYRPFADVTVDRRTGKVTCTLSNEGTAAYVFTVLPNIAHPFTGTPFLVQPRAHRTYVWDTAGTDGRYDFSVHGADGFVSRFSGTVVPEGQTDVALPSADAELRPGGRPEHAALDLRLVNDGDTEVTFAVVANDYSDASHTVQVGPRSRRKLTWQTTDGRYDVTVTAATGTRFVRRYAGIVHQL</sequence>
<dbReference type="PANTHER" id="PTHR31956:SF1">
    <property type="entry name" value="NON-SPECIFIC PHOSPHOLIPASE C1"/>
    <property type="match status" value="1"/>
</dbReference>
<dbReference type="Pfam" id="PF05506">
    <property type="entry name" value="PLipase_C_C"/>
    <property type="match status" value="2"/>
</dbReference>
<feature type="region of interest" description="Disordered" evidence="8">
    <location>
        <begin position="455"/>
        <end position="489"/>
    </location>
</feature>
<dbReference type="NCBIfam" id="TIGR03396">
    <property type="entry name" value="PC_PLC"/>
    <property type="match status" value="1"/>
</dbReference>
<dbReference type="EMBL" id="JAATEJ010000004">
    <property type="protein sequence ID" value="NJP43304.1"/>
    <property type="molecule type" value="Genomic_DNA"/>
</dbReference>
<accession>A0ABX0ZN98</accession>